<reference evidence="2 3" key="1">
    <citation type="journal article" date="2023" name="Nucleic Acids Res.">
        <title>The hologenome of Daphnia magna reveals possible DNA methylation and microbiome-mediated evolution of the host genome.</title>
        <authorList>
            <person name="Chaturvedi A."/>
            <person name="Li X."/>
            <person name="Dhandapani V."/>
            <person name="Marshall H."/>
            <person name="Kissane S."/>
            <person name="Cuenca-Cambronero M."/>
            <person name="Asole G."/>
            <person name="Calvet F."/>
            <person name="Ruiz-Romero M."/>
            <person name="Marangio P."/>
            <person name="Guigo R."/>
            <person name="Rago D."/>
            <person name="Mirbahai L."/>
            <person name="Eastwood N."/>
            <person name="Colbourne J.K."/>
            <person name="Zhou J."/>
            <person name="Mallon E."/>
            <person name="Orsini L."/>
        </authorList>
    </citation>
    <scope>NUCLEOTIDE SEQUENCE [LARGE SCALE GENOMIC DNA]</scope>
    <source>
        <strain evidence="2">LRV0_1</strain>
    </source>
</reference>
<dbReference type="EMBL" id="JAOYFB010000002">
    <property type="protein sequence ID" value="KAK4006914.1"/>
    <property type="molecule type" value="Genomic_DNA"/>
</dbReference>
<feature type="region of interest" description="Disordered" evidence="1">
    <location>
        <begin position="47"/>
        <end position="77"/>
    </location>
</feature>
<organism evidence="2 3">
    <name type="scientific">Daphnia magna</name>
    <dbReference type="NCBI Taxonomy" id="35525"/>
    <lineage>
        <taxon>Eukaryota</taxon>
        <taxon>Metazoa</taxon>
        <taxon>Ecdysozoa</taxon>
        <taxon>Arthropoda</taxon>
        <taxon>Crustacea</taxon>
        <taxon>Branchiopoda</taxon>
        <taxon>Diplostraca</taxon>
        <taxon>Cladocera</taxon>
        <taxon>Anomopoda</taxon>
        <taxon>Daphniidae</taxon>
        <taxon>Daphnia</taxon>
    </lineage>
</organism>
<keyword evidence="3" id="KW-1185">Reference proteome</keyword>
<proteinExistence type="predicted"/>
<evidence type="ECO:0000313" key="2">
    <source>
        <dbReference type="EMBL" id="KAK4006914.1"/>
    </source>
</evidence>
<evidence type="ECO:0000256" key="1">
    <source>
        <dbReference type="SAM" id="MobiDB-lite"/>
    </source>
</evidence>
<sequence length="77" mass="8577">MVAYSAMHFSIWRDGIEVNYASATQLLGCYDQCVTGLVLPGNRSSNGEITGRSRRNVPSIAALPDQERETNRYRKAL</sequence>
<evidence type="ECO:0000313" key="3">
    <source>
        <dbReference type="Proteomes" id="UP001234178"/>
    </source>
</evidence>
<name>A0ABQ9Z1Z1_9CRUS</name>
<comment type="caution">
    <text evidence="2">The sequence shown here is derived from an EMBL/GenBank/DDBJ whole genome shotgun (WGS) entry which is preliminary data.</text>
</comment>
<gene>
    <name evidence="2" type="ORF">OUZ56_012069</name>
</gene>
<accession>A0ABQ9Z1Z1</accession>
<protein>
    <submittedName>
        <fullName evidence="2">Uncharacterized protein</fullName>
    </submittedName>
</protein>
<feature type="compositionally biased region" description="Basic and acidic residues" evidence="1">
    <location>
        <begin position="65"/>
        <end position="77"/>
    </location>
</feature>
<dbReference type="Proteomes" id="UP001234178">
    <property type="component" value="Unassembled WGS sequence"/>
</dbReference>